<dbReference type="Proteomes" id="UP000655410">
    <property type="component" value="Unassembled WGS sequence"/>
</dbReference>
<protein>
    <recommendedName>
        <fullName evidence="3">DUF892 family protein</fullName>
    </recommendedName>
</protein>
<keyword evidence="2" id="KW-1185">Reference proteome</keyword>
<organism evidence="1 2">
    <name type="scientific">Nocardioides phosphati</name>
    <dbReference type="NCBI Taxonomy" id="1867775"/>
    <lineage>
        <taxon>Bacteria</taxon>
        <taxon>Bacillati</taxon>
        <taxon>Actinomycetota</taxon>
        <taxon>Actinomycetes</taxon>
        <taxon>Propionibacteriales</taxon>
        <taxon>Nocardioidaceae</taxon>
        <taxon>Nocardioides</taxon>
    </lineage>
</organism>
<accession>A0ABQ2NAW9</accession>
<proteinExistence type="predicted"/>
<evidence type="ECO:0000313" key="2">
    <source>
        <dbReference type="Proteomes" id="UP000655410"/>
    </source>
</evidence>
<evidence type="ECO:0000313" key="1">
    <source>
        <dbReference type="EMBL" id="GGO90420.1"/>
    </source>
</evidence>
<dbReference type="EMBL" id="BMNI01000005">
    <property type="protein sequence ID" value="GGO90420.1"/>
    <property type="molecule type" value="Genomic_DNA"/>
</dbReference>
<name>A0ABQ2NAW9_9ACTN</name>
<gene>
    <name evidence="1" type="ORF">GCM10011584_22150</name>
</gene>
<comment type="caution">
    <text evidence="1">The sequence shown here is derived from an EMBL/GenBank/DDBJ whole genome shotgun (WGS) entry which is preliminary data.</text>
</comment>
<reference evidence="2" key="1">
    <citation type="journal article" date="2019" name="Int. J. Syst. Evol. Microbiol.">
        <title>The Global Catalogue of Microorganisms (GCM) 10K type strain sequencing project: providing services to taxonomists for standard genome sequencing and annotation.</title>
        <authorList>
            <consortium name="The Broad Institute Genomics Platform"/>
            <consortium name="The Broad Institute Genome Sequencing Center for Infectious Disease"/>
            <person name="Wu L."/>
            <person name="Ma J."/>
        </authorList>
    </citation>
    <scope>NUCLEOTIDE SEQUENCE [LARGE SCALE GENOMIC DNA]</scope>
    <source>
        <strain evidence="2">CGMCC 4.7371</strain>
    </source>
</reference>
<evidence type="ECO:0008006" key="3">
    <source>
        <dbReference type="Google" id="ProtNLM"/>
    </source>
</evidence>
<sequence length="182" mass="19570">MPHSSQSVSGQTGAGTSRRMSDLGRYLRTHLSGSTAGVNLFDRAARGLPEPASSIVRRIHGELVEERVALRAMMDALGVHENPLLNSMALAAERVARLKPNGDLLHRTTMTDLVELESMVIALGGKLAGWESLLAIVDDEPRLDRALLEQLAAQAREQQATVRELHRAAAARALGPGSGVRQ</sequence>